<reference evidence="2" key="1">
    <citation type="submission" date="2019-04" db="EMBL/GenBank/DDBJ databases">
        <authorList>
            <person name="Melise S."/>
            <person name="Noan J."/>
            <person name="Okalmin O."/>
        </authorList>
    </citation>
    <scope>NUCLEOTIDE SEQUENCE</scope>
    <source>
        <strain evidence="2">FN9</strain>
    </source>
</reference>
<name>A0A4E9DUY9_GIBZA</name>
<proteinExistence type="predicted"/>
<accession>A0A4E9DUY9</accession>
<gene>
    <name evidence="2" type="ORF">FUG_LOCUS230269</name>
</gene>
<dbReference type="EMBL" id="CAAKMV010000126">
    <property type="protein sequence ID" value="VIO56893.1"/>
    <property type="molecule type" value="Genomic_DNA"/>
</dbReference>
<evidence type="ECO:0000256" key="1">
    <source>
        <dbReference type="SAM" id="MobiDB-lite"/>
    </source>
</evidence>
<feature type="region of interest" description="Disordered" evidence="1">
    <location>
        <begin position="171"/>
        <end position="193"/>
    </location>
</feature>
<protein>
    <submittedName>
        <fullName evidence="2">Uncharacterized protein</fullName>
    </submittedName>
</protein>
<evidence type="ECO:0000313" key="2">
    <source>
        <dbReference type="EMBL" id="VIO56893.1"/>
    </source>
</evidence>
<dbReference type="AlphaFoldDB" id="A0A4E9DUY9"/>
<organism evidence="2">
    <name type="scientific">Gibberella zeae</name>
    <name type="common">Wheat head blight fungus</name>
    <name type="synonym">Fusarium graminearum</name>
    <dbReference type="NCBI Taxonomy" id="5518"/>
    <lineage>
        <taxon>Eukaryota</taxon>
        <taxon>Fungi</taxon>
        <taxon>Dikarya</taxon>
        <taxon>Ascomycota</taxon>
        <taxon>Pezizomycotina</taxon>
        <taxon>Sordariomycetes</taxon>
        <taxon>Hypocreomycetidae</taxon>
        <taxon>Hypocreales</taxon>
        <taxon>Nectriaceae</taxon>
        <taxon>Fusarium</taxon>
    </lineage>
</organism>
<sequence>MCKVDFVHNTATYNGSVGNPESGVRDIFNKFAPPIVYDYFVSITQSPPHAMCINALANGQAIADKHIKMKYTHGHFFIPLELRLKRFIKPSVVYQEDVIRNILQAGVDSLPVLGSLILAYMAHQGGQIPKGSDHLADSKIILNGLSSQLPWFKSMLDGDDSINIYEKLGRADEEDSSGTQGPENTPNGSGSLARINNASVSFDRLRDLASGFEAKLRRSPGRESLTNQSIVKAMLDLRKATLHLSDYEQAMENLNRGEIAKWNGKADDHQKAAIQAGLTTIGLAAFASLAPVHKPAAKVLAGLGAKYASLSSVPLDAAAPTVAVLGTVASGRATYGEYAEMNKSFAVLNDLKKASISGHIDLGGFFKALRQTKAALAKDYMEQVMQLPMECMGDHEREQAFKMLGADMQFLGNDIIDGDLMTDRFRTLLGAVRTLEDANQETMDAMKVVSDTVGVVEESRD</sequence>
<feature type="compositionally biased region" description="Polar residues" evidence="1">
    <location>
        <begin position="177"/>
        <end position="193"/>
    </location>
</feature>